<dbReference type="PANTHER" id="PTHR43141:SF5">
    <property type="entry name" value="CYTOCHROME BD-I UBIQUINOL OXIDASE SUBUNIT 2"/>
    <property type="match status" value="1"/>
</dbReference>
<dbReference type="EMBL" id="FOND01000026">
    <property type="protein sequence ID" value="SFF76607.1"/>
    <property type="molecule type" value="Genomic_DNA"/>
</dbReference>
<dbReference type="GO" id="GO:0019646">
    <property type="term" value="P:aerobic electron transport chain"/>
    <property type="evidence" value="ECO:0007669"/>
    <property type="project" value="TreeGrafter"/>
</dbReference>
<evidence type="ECO:0000256" key="9">
    <source>
        <dbReference type="ARBA" id="ARBA00022989"/>
    </source>
</evidence>
<evidence type="ECO:0000256" key="2">
    <source>
        <dbReference type="ARBA" id="ARBA00007543"/>
    </source>
</evidence>
<keyword evidence="6 12" id="KW-0812">Transmembrane</keyword>
<evidence type="ECO:0000256" key="7">
    <source>
        <dbReference type="ARBA" id="ARBA00022723"/>
    </source>
</evidence>
<evidence type="ECO:0000256" key="6">
    <source>
        <dbReference type="ARBA" id="ARBA00022692"/>
    </source>
</evidence>
<dbReference type="STRING" id="1798228.SAMN05216574_12628"/>
<dbReference type="InterPro" id="IPR003317">
    <property type="entry name" value="Cyt-d_oxidase_su2"/>
</dbReference>
<feature type="transmembrane region" description="Helical" evidence="12">
    <location>
        <begin position="194"/>
        <end position="218"/>
    </location>
</feature>
<dbReference type="AlphaFoldDB" id="A0A1I2LGL6"/>
<reference evidence="14" key="1">
    <citation type="submission" date="2016-10" db="EMBL/GenBank/DDBJ databases">
        <authorList>
            <person name="Varghese N."/>
            <person name="Submissions S."/>
        </authorList>
    </citation>
    <scope>NUCLEOTIDE SEQUENCE [LARGE SCALE GENOMIC DNA]</scope>
    <source>
        <strain evidence="14">DSM 46838</strain>
    </source>
</reference>
<keyword evidence="9 12" id="KW-1133">Transmembrane helix</keyword>
<dbReference type="PANTHER" id="PTHR43141">
    <property type="entry name" value="CYTOCHROME BD2 SUBUNIT II"/>
    <property type="match status" value="1"/>
</dbReference>
<protein>
    <submittedName>
        <fullName evidence="13">Cytochrome bd-I ubiquinol oxidase subunit 2 apoprotein</fullName>
    </submittedName>
</protein>
<keyword evidence="4" id="KW-1003">Cell membrane</keyword>
<dbReference type="PIRSF" id="PIRSF000267">
    <property type="entry name" value="Cyt_oxidse_sub2"/>
    <property type="match status" value="1"/>
</dbReference>
<dbReference type="GO" id="GO:0009055">
    <property type="term" value="F:electron transfer activity"/>
    <property type="evidence" value="ECO:0007669"/>
    <property type="project" value="TreeGrafter"/>
</dbReference>
<feature type="transmembrane region" description="Helical" evidence="12">
    <location>
        <begin position="82"/>
        <end position="102"/>
    </location>
</feature>
<evidence type="ECO:0000256" key="10">
    <source>
        <dbReference type="ARBA" id="ARBA00023004"/>
    </source>
</evidence>
<name>A0A1I2LGL6_9ACTN</name>
<keyword evidence="5" id="KW-0349">Heme</keyword>
<sequence>MDLQTLWFAAVAVLWTGFLLLEGFDFGVAALLPVLGRTPADRHLMLRSIGPLWDGNEVWLITAAGAVFAAFPGWYATWLPALYLPFVLVLLGLIVRAVAFEWRHQSHDARWDSSWTHVITAGSLIAALGVGAALATTTLGLPIDADGIRVGGSLAGVGWTALLGAAAVGAFSVVHGALFLALKTDGDIRLRARAFALRWAPVAALPLLAWALIVHLRYGTPVTAVLWAIAALAVLVTWVRIRVDREGQAFAGWAVMLVSSAATIFGAAYPVVVPSTIDAAFDVTIADASVSDYTLTIMTWVAAVGLPVVLGYQAWTYWVFRKRLTAEPQHEDAPAAGTAPAPGEVPA</sequence>
<evidence type="ECO:0000256" key="1">
    <source>
        <dbReference type="ARBA" id="ARBA00004651"/>
    </source>
</evidence>
<keyword evidence="7" id="KW-0479">Metal-binding</keyword>
<evidence type="ECO:0000256" key="11">
    <source>
        <dbReference type="ARBA" id="ARBA00023136"/>
    </source>
</evidence>
<organism evidence="13 14">
    <name type="scientific">Blastococcus tunisiensis</name>
    <dbReference type="NCBI Taxonomy" id="1798228"/>
    <lineage>
        <taxon>Bacteria</taxon>
        <taxon>Bacillati</taxon>
        <taxon>Actinomycetota</taxon>
        <taxon>Actinomycetes</taxon>
        <taxon>Geodermatophilales</taxon>
        <taxon>Geodermatophilaceae</taxon>
        <taxon>Blastococcus</taxon>
    </lineage>
</organism>
<feature type="transmembrane region" description="Helical" evidence="12">
    <location>
        <begin position="156"/>
        <end position="182"/>
    </location>
</feature>
<keyword evidence="11 12" id="KW-0472">Membrane</keyword>
<gene>
    <name evidence="13" type="ORF">SAMN05216574_12628</name>
</gene>
<feature type="transmembrane region" description="Helical" evidence="12">
    <location>
        <begin position="293"/>
        <end position="315"/>
    </location>
</feature>
<comment type="similarity">
    <text evidence="2">Belongs to the cytochrome ubiquinol oxidase subunit 2 family.</text>
</comment>
<keyword evidence="14" id="KW-1185">Reference proteome</keyword>
<dbReference type="OrthoDB" id="9776710at2"/>
<evidence type="ECO:0000313" key="13">
    <source>
        <dbReference type="EMBL" id="SFF76607.1"/>
    </source>
</evidence>
<keyword evidence="10" id="KW-0408">Iron</keyword>
<dbReference type="GO" id="GO:0016682">
    <property type="term" value="F:oxidoreductase activity, acting on diphenols and related substances as donors, oxygen as acceptor"/>
    <property type="evidence" value="ECO:0007669"/>
    <property type="project" value="TreeGrafter"/>
</dbReference>
<evidence type="ECO:0000256" key="5">
    <source>
        <dbReference type="ARBA" id="ARBA00022617"/>
    </source>
</evidence>
<comment type="subcellular location">
    <subcellularLocation>
        <location evidence="1">Cell membrane</location>
        <topology evidence="1">Multi-pass membrane protein</topology>
    </subcellularLocation>
</comment>
<evidence type="ECO:0000256" key="8">
    <source>
        <dbReference type="ARBA" id="ARBA00022982"/>
    </source>
</evidence>
<dbReference type="Pfam" id="PF02322">
    <property type="entry name" value="Cyt_bd_oxida_II"/>
    <property type="match status" value="1"/>
</dbReference>
<proteinExistence type="inferred from homology"/>
<feature type="transmembrane region" description="Helical" evidence="12">
    <location>
        <begin position="114"/>
        <end position="136"/>
    </location>
</feature>
<accession>A0A1I2LGL6</accession>
<dbReference type="RefSeq" id="WP_092203288.1">
    <property type="nucleotide sequence ID" value="NZ_FOND01000026.1"/>
</dbReference>
<dbReference type="Proteomes" id="UP000198589">
    <property type="component" value="Unassembled WGS sequence"/>
</dbReference>
<evidence type="ECO:0000256" key="4">
    <source>
        <dbReference type="ARBA" id="ARBA00022475"/>
    </source>
</evidence>
<feature type="transmembrane region" description="Helical" evidence="12">
    <location>
        <begin position="6"/>
        <end position="36"/>
    </location>
</feature>
<evidence type="ECO:0000256" key="3">
    <source>
        <dbReference type="ARBA" id="ARBA00022448"/>
    </source>
</evidence>
<dbReference type="GO" id="GO:0070069">
    <property type="term" value="C:cytochrome complex"/>
    <property type="evidence" value="ECO:0007669"/>
    <property type="project" value="TreeGrafter"/>
</dbReference>
<evidence type="ECO:0000313" key="14">
    <source>
        <dbReference type="Proteomes" id="UP000198589"/>
    </source>
</evidence>
<feature type="transmembrane region" description="Helical" evidence="12">
    <location>
        <begin position="253"/>
        <end position="273"/>
    </location>
</feature>
<dbReference type="NCBIfam" id="TIGR00203">
    <property type="entry name" value="cydB"/>
    <property type="match status" value="1"/>
</dbReference>
<dbReference type="GO" id="GO:0046872">
    <property type="term" value="F:metal ion binding"/>
    <property type="evidence" value="ECO:0007669"/>
    <property type="project" value="UniProtKB-KW"/>
</dbReference>
<evidence type="ECO:0000256" key="12">
    <source>
        <dbReference type="SAM" id="Phobius"/>
    </source>
</evidence>
<dbReference type="GO" id="GO:0005886">
    <property type="term" value="C:plasma membrane"/>
    <property type="evidence" value="ECO:0007669"/>
    <property type="project" value="UniProtKB-SubCell"/>
</dbReference>
<keyword evidence="8" id="KW-0249">Electron transport</keyword>
<keyword evidence="3" id="KW-0813">Transport</keyword>
<feature type="transmembrane region" description="Helical" evidence="12">
    <location>
        <begin position="224"/>
        <end position="241"/>
    </location>
</feature>